<keyword evidence="5" id="KW-0539">Nucleus</keyword>
<reference evidence="8" key="1">
    <citation type="submission" date="2023-05" db="EMBL/GenBank/DDBJ databases">
        <title>Nepenthes gracilis genome sequencing.</title>
        <authorList>
            <person name="Fukushima K."/>
        </authorList>
    </citation>
    <scope>NUCLEOTIDE SEQUENCE</scope>
    <source>
        <strain evidence="8">SING2019-196</strain>
    </source>
</reference>
<dbReference type="PANTHER" id="PTHR31140:SF70">
    <property type="entry name" value="B3 DOMAIN-CONTAINING PROTEIN OS11G0156000"/>
    <property type="match status" value="1"/>
</dbReference>
<dbReference type="EMBL" id="BSYO01000031">
    <property type="protein sequence ID" value="GMH26347.1"/>
    <property type="molecule type" value="Genomic_DNA"/>
</dbReference>
<evidence type="ECO:0000256" key="2">
    <source>
        <dbReference type="ARBA" id="ARBA00023015"/>
    </source>
</evidence>
<dbReference type="GO" id="GO:0005634">
    <property type="term" value="C:nucleus"/>
    <property type="evidence" value="ECO:0007669"/>
    <property type="project" value="UniProtKB-SubCell"/>
</dbReference>
<keyword evidence="9" id="KW-1185">Reference proteome</keyword>
<dbReference type="InterPro" id="IPR003340">
    <property type="entry name" value="B3_DNA-bd"/>
</dbReference>
<dbReference type="Proteomes" id="UP001279734">
    <property type="component" value="Unassembled WGS sequence"/>
</dbReference>
<evidence type="ECO:0000256" key="3">
    <source>
        <dbReference type="ARBA" id="ARBA00023125"/>
    </source>
</evidence>
<dbReference type="GO" id="GO:0003700">
    <property type="term" value="F:DNA-binding transcription factor activity"/>
    <property type="evidence" value="ECO:0007669"/>
    <property type="project" value="InterPro"/>
</dbReference>
<accession>A0AAD3TBH4</accession>
<evidence type="ECO:0000313" key="9">
    <source>
        <dbReference type="Proteomes" id="UP001279734"/>
    </source>
</evidence>
<feature type="compositionally biased region" description="Low complexity" evidence="6">
    <location>
        <begin position="243"/>
        <end position="259"/>
    </location>
</feature>
<comment type="caution">
    <text evidence="8">The sequence shown here is derived from an EMBL/GenBank/DDBJ whole genome shotgun (WGS) entry which is preliminary data.</text>
</comment>
<dbReference type="AlphaFoldDB" id="A0AAD3TBH4"/>
<dbReference type="GO" id="GO:0003677">
    <property type="term" value="F:DNA binding"/>
    <property type="evidence" value="ECO:0007669"/>
    <property type="project" value="UniProtKB-KW"/>
</dbReference>
<dbReference type="SUPFAM" id="SSF101936">
    <property type="entry name" value="DNA-binding pseudobarrel domain"/>
    <property type="match status" value="1"/>
</dbReference>
<feature type="domain" description="TF-B3" evidence="7">
    <location>
        <begin position="54"/>
        <end position="157"/>
    </location>
</feature>
<keyword evidence="4" id="KW-0804">Transcription</keyword>
<evidence type="ECO:0000256" key="1">
    <source>
        <dbReference type="ARBA" id="ARBA00004123"/>
    </source>
</evidence>
<comment type="subcellular location">
    <subcellularLocation>
        <location evidence="1">Nucleus</location>
    </subcellularLocation>
</comment>
<dbReference type="PANTHER" id="PTHR31140">
    <property type="entry name" value="B3 DOMAIN-CONTAINING TRANSCRIPTION FACTOR ABI3"/>
    <property type="match status" value="1"/>
</dbReference>
<sequence>MEPCRNRKSRRNDGESEFNADISSVNEREVIENYHQIIHGNYVGQPLMEKVPMFEKPLTPSDVGKLNRLVIPKQHAEKYFPLSGDSGDKGLLLSFEDDSGKSWRFRYSYWNSSQSYVLTRGWSRYVKEKRLDAGDVVLFQRHRADSGRLFIDWRRPSGGSDCPSPPVHGADFNGLGGGGGGRQVDRSGVSYNAHPYQPDYCLHAADSIIKNQKTSSSTSGNSKRLRLFGVNLDCRLDGSEPQSSHGSPLSSHGPPLDFF</sequence>
<feature type="compositionally biased region" description="Basic residues" evidence="6">
    <location>
        <begin position="1"/>
        <end position="10"/>
    </location>
</feature>
<feature type="region of interest" description="Disordered" evidence="6">
    <location>
        <begin position="238"/>
        <end position="259"/>
    </location>
</feature>
<dbReference type="SMART" id="SM01019">
    <property type="entry name" value="B3"/>
    <property type="match status" value="1"/>
</dbReference>
<gene>
    <name evidence="8" type="ORF">Nepgr_028190</name>
</gene>
<evidence type="ECO:0000256" key="4">
    <source>
        <dbReference type="ARBA" id="ARBA00023163"/>
    </source>
</evidence>
<dbReference type="CDD" id="cd10017">
    <property type="entry name" value="B3_DNA"/>
    <property type="match status" value="1"/>
</dbReference>
<proteinExistence type="predicted"/>
<organism evidence="8 9">
    <name type="scientific">Nepenthes gracilis</name>
    <name type="common">Slender pitcher plant</name>
    <dbReference type="NCBI Taxonomy" id="150966"/>
    <lineage>
        <taxon>Eukaryota</taxon>
        <taxon>Viridiplantae</taxon>
        <taxon>Streptophyta</taxon>
        <taxon>Embryophyta</taxon>
        <taxon>Tracheophyta</taxon>
        <taxon>Spermatophyta</taxon>
        <taxon>Magnoliopsida</taxon>
        <taxon>eudicotyledons</taxon>
        <taxon>Gunneridae</taxon>
        <taxon>Pentapetalae</taxon>
        <taxon>Caryophyllales</taxon>
        <taxon>Nepenthaceae</taxon>
        <taxon>Nepenthes</taxon>
    </lineage>
</organism>
<evidence type="ECO:0000256" key="5">
    <source>
        <dbReference type="ARBA" id="ARBA00023242"/>
    </source>
</evidence>
<dbReference type="PROSITE" id="PS50863">
    <property type="entry name" value="B3"/>
    <property type="match status" value="1"/>
</dbReference>
<dbReference type="Gene3D" id="2.40.330.10">
    <property type="entry name" value="DNA-binding pseudobarrel domain"/>
    <property type="match status" value="1"/>
</dbReference>
<evidence type="ECO:0000256" key="6">
    <source>
        <dbReference type="SAM" id="MobiDB-lite"/>
    </source>
</evidence>
<name>A0AAD3TBH4_NEPGR</name>
<dbReference type="InterPro" id="IPR015300">
    <property type="entry name" value="DNA-bd_pseudobarrel_sf"/>
</dbReference>
<evidence type="ECO:0000313" key="8">
    <source>
        <dbReference type="EMBL" id="GMH26347.1"/>
    </source>
</evidence>
<evidence type="ECO:0000259" key="7">
    <source>
        <dbReference type="PROSITE" id="PS50863"/>
    </source>
</evidence>
<feature type="region of interest" description="Disordered" evidence="6">
    <location>
        <begin position="1"/>
        <end position="20"/>
    </location>
</feature>
<keyword evidence="2" id="KW-0805">Transcription regulation</keyword>
<dbReference type="Pfam" id="PF02362">
    <property type="entry name" value="B3"/>
    <property type="match status" value="1"/>
</dbReference>
<dbReference type="InterPro" id="IPR044800">
    <property type="entry name" value="LEC2-like"/>
</dbReference>
<keyword evidence="3" id="KW-0238">DNA-binding</keyword>
<protein>
    <recommendedName>
        <fullName evidence="7">TF-B3 domain-containing protein</fullName>
    </recommendedName>
</protein>